<dbReference type="Gene3D" id="1.10.10.10">
    <property type="entry name" value="Winged helix-like DNA-binding domain superfamily/Winged helix DNA-binding domain"/>
    <property type="match status" value="1"/>
</dbReference>
<dbReference type="InterPro" id="IPR036390">
    <property type="entry name" value="WH_DNA-bd_sf"/>
</dbReference>
<dbReference type="Proteomes" id="UP000223913">
    <property type="component" value="Unassembled WGS sequence"/>
</dbReference>
<dbReference type="PROSITE" id="PS50931">
    <property type="entry name" value="HTH_LYSR"/>
    <property type="match status" value="1"/>
</dbReference>
<evidence type="ECO:0000313" key="6">
    <source>
        <dbReference type="EMBL" id="PHN06395.1"/>
    </source>
</evidence>
<keyword evidence="2" id="KW-0805">Transcription regulation</keyword>
<dbReference type="PANTHER" id="PTHR30126:SF25">
    <property type="entry name" value="HTH-TYPE TRANSCRIPTIONAL REGULATOR METR"/>
    <property type="match status" value="1"/>
</dbReference>
<dbReference type="FunFam" id="1.10.10.10:FF:000001">
    <property type="entry name" value="LysR family transcriptional regulator"/>
    <property type="match status" value="1"/>
</dbReference>
<evidence type="ECO:0000313" key="7">
    <source>
        <dbReference type="Proteomes" id="UP000223913"/>
    </source>
</evidence>
<evidence type="ECO:0000256" key="2">
    <source>
        <dbReference type="ARBA" id="ARBA00023015"/>
    </source>
</evidence>
<dbReference type="InterPro" id="IPR036388">
    <property type="entry name" value="WH-like_DNA-bd_sf"/>
</dbReference>
<dbReference type="EMBL" id="PDUD01000018">
    <property type="protein sequence ID" value="PHN06395.1"/>
    <property type="molecule type" value="Genomic_DNA"/>
</dbReference>
<feature type="domain" description="HTH lysR-type" evidence="5">
    <location>
        <begin position="1"/>
        <end position="58"/>
    </location>
</feature>
<dbReference type="AlphaFoldDB" id="A0A2D0ND32"/>
<reference evidence="6 7" key="1">
    <citation type="submission" date="2017-10" db="EMBL/GenBank/DDBJ databases">
        <title>The draft genome sequence of Lewinella nigricans NBRC 102662.</title>
        <authorList>
            <person name="Wang K."/>
        </authorList>
    </citation>
    <scope>NUCLEOTIDE SEQUENCE [LARGE SCALE GENOMIC DNA]</scope>
    <source>
        <strain evidence="6 7">NBRC 102662</strain>
    </source>
</reference>
<dbReference type="Gene3D" id="3.40.190.290">
    <property type="match status" value="1"/>
</dbReference>
<comment type="similarity">
    <text evidence="1">Belongs to the LysR transcriptional regulatory family.</text>
</comment>
<dbReference type="RefSeq" id="WP_099150378.1">
    <property type="nucleotide sequence ID" value="NZ_PDUD01000018.1"/>
</dbReference>
<dbReference type="GO" id="GO:0003700">
    <property type="term" value="F:DNA-binding transcription factor activity"/>
    <property type="evidence" value="ECO:0007669"/>
    <property type="project" value="InterPro"/>
</dbReference>
<organism evidence="6 7">
    <name type="scientific">Flavilitoribacter nigricans (strain ATCC 23147 / DSM 23189 / NBRC 102662 / NCIMB 1420 / SS-2)</name>
    <name type="common">Lewinella nigricans</name>
    <dbReference type="NCBI Taxonomy" id="1122177"/>
    <lineage>
        <taxon>Bacteria</taxon>
        <taxon>Pseudomonadati</taxon>
        <taxon>Bacteroidota</taxon>
        <taxon>Saprospiria</taxon>
        <taxon>Saprospirales</taxon>
        <taxon>Lewinellaceae</taxon>
        <taxon>Flavilitoribacter</taxon>
    </lineage>
</organism>
<dbReference type="InterPro" id="IPR000847">
    <property type="entry name" value="LysR_HTH_N"/>
</dbReference>
<dbReference type="InterPro" id="IPR005119">
    <property type="entry name" value="LysR_subst-bd"/>
</dbReference>
<evidence type="ECO:0000256" key="1">
    <source>
        <dbReference type="ARBA" id="ARBA00009437"/>
    </source>
</evidence>
<dbReference type="PANTHER" id="PTHR30126">
    <property type="entry name" value="HTH-TYPE TRANSCRIPTIONAL REGULATOR"/>
    <property type="match status" value="1"/>
</dbReference>
<keyword evidence="3" id="KW-0238">DNA-binding</keyword>
<keyword evidence="7" id="KW-1185">Reference proteome</keyword>
<dbReference type="Pfam" id="PF00126">
    <property type="entry name" value="HTH_1"/>
    <property type="match status" value="1"/>
</dbReference>
<dbReference type="SUPFAM" id="SSF46785">
    <property type="entry name" value="Winged helix' DNA-binding domain"/>
    <property type="match status" value="1"/>
</dbReference>
<accession>A0A2D0ND32</accession>
<evidence type="ECO:0000256" key="3">
    <source>
        <dbReference type="ARBA" id="ARBA00023125"/>
    </source>
</evidence>
<evidence type="ECO:0000259" key="5">
    <source>
        <dbReference type="PROSITE" id="PS50931"/>
    </source>
</evidence>
<evidence type="ECO:0000256" key="4">
    <source>
        <dbReference type="ARBA" id="ARBA00023163"/>
    </source>
</evidence>
<dbReference type="GO" id="GO:0000976">
    <property type="term" value="F:transcription cis-regulatory region binding"/>
    <property type="evidence" value="ECO:0007669"/>
    <property type="project" value="TreeGrafter"/>
</dbReference>
<gene>
    <name evidence="6" type="ORF">CRP01_12560</name>
</gene>
<keyword evidence="4" id="KW-0804">Transcription</keyword>
<dbReference type="Pfam" id="PF03466">
    <property type="entry name" value="LysR_substrate"/>
    <property type="match status" value="1"/>
</dbReference>
<name>A0A2D0ND32_FLAN2</name>
<comment type="caution">
    <text evidence="6">The sequence shown here is derived from an EMBL/GenBank/DDBJ whole genome shotgun (WGS) entry which is preliminary data.</text>
</comment>
<sequence length="297" mass="34230">MEVRHLRLVESVAATGSLTRAAEQLFLSQSALSHQLKELEEELGAQLFIRAKKKMVLTQAGERFLETAENVLTELVKVKCDIEHMSREDAGTLRLTTGCYTCYHWLSPVLRTFKDKFPNVRIEVIPEATYNAFDYLLDGKVDLVFVSDRPDNAHLEFQSLFDDELMAVVAPDHPWIERKQIRARDFEKETLIMYDVPDQDSIILNEFFKASGTWPSNILRLKLTEAVIEMTKAQMGAAILAEWAIRPYVERGELIALPLARKVKRTWYSTRMKHADQPPFMQEFVKQLGNTLVQREI</sequence>
<dbReference type="OrthoDB" id="9803735at2"/>
<dbReference type="PRINTS" id="PR00039">
    <property type="entry name" value="HTHLYSR"/>
</dbReference>
<protein>
    <submittedName>
        <fullName evidence="6">LysR family transcriptional regulator</fullName>
    </submittedName>
</protein>
<dbReference type="SUPFAM" id="SSF53850">
    <property type="entry name" value="Periplasmic binding protein-like II"/>
    <property type="match status" value="1"/>
</dbReference>
<proteinExistence type="inferred from homology"/>